<dbReference type="Proteomes" id="UP000297030">
    <property type="component" value="Segment"/>
</dbReference>
<dbReference type="Pfam" id="PF05112">
    <property type="entry name" value="Baculo_p47"/>
    <property type="match status" value="1"/>
</dbReference>
<keyword evidence="2" id="KW-1185">Reference proteome</keyword>
<protein>
    <submittedName>
        <fullName evidence="1">p47</fullName>
    </submittedName>
</protein>
<dbReference type="InterPro" id="IPR007799">
    <property type="entry name" value="Baculo_p47"/>
</dbReference>
<sequence length="402" mass="47358">MFVTKFEYTTQFLPQACKLNAEALILYALYLNGINTKLPRLVKNDVQVNSDGFIRFVFRIKVFDFNCLTSMMDATPEDIDDYVDLTKLNTISDHDNVMFKLLCRDRWYKGDIARLKRLLKQRNIDDLVKFACNVMWERGYEDHYTLGQQLSIRITTKLIQSGLDFKHQPDDTVSTPLPLSSSVRGWKDDMFEKYVQSITSISEIIKRHVFSNKYICLEVASSCWSDLLAKLTNDEKFKIVLNSKTPYVLLIKIDEDKNSMMYLQKLINLINNKLINVLFVTDVEYYLKQKNFMFYLYNSIKFYYYCLKNKFVFSNKDRELLFLLYTIITLEWFNGGHLNSFTLEKSPIYNPLELSTRRLNSIKRAAQHNRLINCDSEISIDYIRGKRVRTGTNYGKRVVNID</sequence>
<dbReference type="EMBL" id="KP763670">
    <property type="protein sequence ID" value="AKN80998.1"/>
    <property type="molecule type" value="Genomic_DNA"/>
</dbReference>
<dbReference type="KEGG" id="vg:40526737"/>
<proteinExistence type="predicted"/>
<organism evidence="1 2">
    <name type="scientific">Lonomia obliqua multiple nucleopolyhedrovirus</name>
    <dbReference type="NCBI Taxonomy" id="134394"/>
    <lineage>
        <taxon>Viruses</taxon>
        <taxon>Viruses incertae sedis</taxon>
        <taxon>Naldaviricetes</taxon>
        <taxon>Lefavirales</taxon>
        <taxon>Baculoviridae</taxon>
        <taxon>Alphabaculovirus</taxon>
        <taxon>Alphabaculovirus lonobliquae</taxon>
        <taxon>Lonomia obliqua nucleopolyhedrovirus</taxon>
    </lineage>
</organism>
<evidence type="ECO:0000313" key="2">
    <source>
        <dbReference type="Proteomes" id="UP000297030"/>
    </source>
</evidence>
<gene>
    <name evidence="1" type="primary">p47</name>
</gene>
<dbReference type="GeneID" id="40526737"/>
<dbReference type="RefSeq" id="YP_009666467.1">
    <property type="nucleotide sequence ID" value="NC_043520.1"/>
</dbReference>
<dbReference type="GO" id="GO:0046782">
    <property type="term" value="P:regulation of viral transcription"/>
    <property type="evidence" value="ECO:0007669"/>
    <property type="project" value="InterPro"/>
</dbReference>
<reference evidence="1 2" key="1">
    <citation type="submission" date="2015-02" db="EMBL/GenBank/DDBJ databases">
        <title>Complete genome of a baculovirus isolated from a medical interest larvae: lLonomia obliqua (Lepidoptera: Saturniidae).</title>
        <authorList>
            <person name="Clara A.-S.W."/>
            <person name="Daniel A.-A.M.P."/>
            <person name="Miguel A.S."/>
            <person name="Jhon F.E.A."/>
            <person name="Fabricio M.S."/>
            <person name="Jose W.L.C."/>
            <person name="Bergmann R.M."/>
            <person name="Fernando M.L."/>
        </authorList>
    </citation>
    <scope>NUCLEOTIDE SEQUENCE [LARGE SCALE GENOMIC DNA]</scope>
    <source>
        <strain evidence="1">SP/2000</strain>
    </source>
</reference>
<evidence type="ECO:0000313" key="1">
    <source>
        <dbReference type="EMBL" id="AKN80998.1"/>
    </source>
</evidence>
<name>A0A126FC78_9ABAC</name>
<accession>A0A126FC78</accession>